<dbReference type="Gene3D" id="3.40.930.10">
    <property type="entry name" value="Mannitol-specific EII, Chain A"/>
    <property type="match status" value="1"/>
</dbReference>
<dbReference type="SUPFAM" id="SSF63520">
    <property type="entry name" value="PTS-regulatory domain, PRD"/>
    <property type="match status" value="2"/>
</dbReference>
<dbReference type="SUPFAM" id="SSF46785">
    <property type="entry name" value="Winged helix' DNA-binding domain"/>
    <property type="match status" value="2"/>
</dbReference>
<dbReference type="EMBL" id="BMKR01000026">
    <property type="protein sequence ID" value="GGF97960.1"/>
    <property type="molecule type" value="Genomic_DNA"/>
</dbReference>
<dbReference type="Gene3D" id="1.10.1790.10">
    <property type="entry name" value="PRD domain"/>
    <property type="match status" value="2"/>
</dbReference>
<accession>A0A917CV11</accession>
<evidence type="ECO:0000256" key="2">
    <source>
        <dbReference type="ARBA" id="ARBA00022737"/>
    </source>
</evidence>
<keyword evidence="1" id="KW-0808">Transferase</keyword>
<dbReference type="Gene3D" id="3.40.50.2300">
    <property type="match status" value="1"/>
</dbReference>
<dbReference type="InterPro" id="IPR036388">
    <property type="entry name" value="WH-like_DNA-bd_sf"/>
</dbReference>
<keyword evidence="3" id="KW-0805">Transcription regulation</keyword>
<reference evidence="9" key="2">
    <citation type="submission" date="2020-09" db="EMBL/GenBank/DDBJ databases">
        <authorList>
            <person name="Sun Q."/>
            <person name="Zhou Y."/>
        </authorList>
    </citation>
    <scope>NUCLEOTIDE SEQUENCE</scope>
    <source>
        <strain evidence="9">CGMCC 1.16134</strain>
    </source>
</reference>
<dbReference type="CDD" id="cd00211">
    <property type="entry name" value="PTS_IIA_fru"/>
    <property type="match status" value="1"/>
</dbReference>
<organism evidence="9 10">
    <name type="scientific">Paenibacillus albidus</name>
    <dbReference type="NCBI Taxonomy" id="2041023"/>
    <lineage>
        <taxon>Bacteria</taxon>
        <taxon>Bacillati</taxon>
        <taxon>Bacillota</taxon>
        <taxon>Bacilli</taxon>
        <taxon>Bacillales</taxon>
        <taxon>Paenibacillaceae</taxon>
        <taxon>Paenibacillus</taxon>
    </lineage>
</organism>
<dbReference type="InterPro" id="IPR016152">
    <property type="entry name" value="PTrfase/Anion_transptr"/>
</dbReference>
<dbReference type="CDD" id="cd05568">
    <property type="entry name" value="PTS_IIB_bgl_like"/>
    <property type="match status" value="1"/>
</dbReference>
<feature type="domain" description="PTS EIIA type-2" evidence="6">
    <location>
        <begin position="505"/>
        <end position="646"/>
    </location>
</feature>
<dbReference type="PROSITE" id="PS51372">
    <property type="entry name" value="PRD_2"/>
    <property type="match status" value="2"/>
</dbReference>
<dbReference type="PROSITE" id="PS51094">
    <property type="entry name" value="PTS_EIIA_TYPE_2"/>
    <property type="match status" value="1"/>
</dbReference>
<dbReference type="GO" id="GO:0008982">
    <property type="term" value="F:protein-N(PI)-phosphohistidine-sugar phosphotransferase activity"/>
    <property type="evidence" value="ECO:0007669"/>
    <property type="project" value="InterPro"/>
</dbReference>
<comment type="caution">
    <text evidence="9">The sequence shown here is derived from an EMBL/GenBank/DDBJ whole genome shotgun (WGS) entry which is preliminary data.</text>
</comment>
<dbReference type="SUPFAM" id="SSF52794">
    <property type="entry name" value="PTS system IIB component-like"/>
    <property type="match status" value="1"/>
</dbReference>
<gene>
    <name evidence="9" type="primary">licR</name>
    <name evidence="9" type="ORF">GCM10010912_48340</name>
</gene>
<dbReference type="RefSeq" id="WP_189029513.1">
    <property type="nucleotide sequence ID" value="NZ_BMKR01000026.1"/>
</dbReference>
<evidence type="ECO:0000259" key="6">
    <source>
        <dbReference type="PROSITE" id="PS51094"/>
    </source>
</evidence>
<dbReference type="Pfam" id="PF00874">
    <property type="entry name" value="PRD"/>
    <property type="match status" value="2"/>
</dbReference>
<protein>
    <submittedName>
        <fullName evidence="9">LicABCH operon regulator</fullName>
    </submittedName>
</protein>
<keyword evidence="4" id="KW-0010">Activator</keyword>
<dbReference type="Proteomes" id="UP000637643">
    <property type="component" value="Unassembled WGS sequence"/>
</dbReference>
<dbReference type="InterPro" id="IPR013011">
    <property type="entry name" value="PTS_EIIB_2"/>
</dbReference>
<dbReference type="InterPro" id="IPR036634">
    <property type="entry name" value="PRD_sf"/>
</dbReference>
<dbReference type="GO" id="GO:0009401">
    <property type="term" value="P:phosphoenolpyruvate-dependent sugar phosphotransferase system"/>
    <property type="evidence" value="ECO:0007669"/>
    <property type="project" value="InterPro"/>
</dbReference>
<dbReference type="PANTHER" id="PTHR30185:SF13">
    <property type="entry name" value="LICABCH OPERON REGULATOR-RELATED"/>
    <property type="match status" value="1"/>
</dbReference>
<reference evidence="9" key="1">
    <citation type="journal article" date="2014" name="Int. J. Syst. Evol. Microbiol.">
        <title>Complete genome sequence of Corynebacterium casei LMG S-19264T (=DSM 44701T), isolated from a smear-ripened cheese.</title>
        <authorList>
            <consortium name="US DOE Joint Genome Institute (JGI-PGF)"/>
            <person name="Walter F."/>
            <person name="Albersmeier A."/>
            <person name="Kalinowski J."/>
            <person name="Ruckert C."/>
        </authorList>
    </citation>
    <scope>NUCLEOTIDE SEQUENCE</scope>
    <source>
        <strain evidence="9">CGMCC 1.16134</strain>
    </source>
</reference>
<dbReference type="Pfam" id="PF08279">
    <property type="entry name" value="HTH_11"/>
    <property type="match status" value="1"/>
</dbReference>
<name>A0A917CV11_9BACL</name>
<evidence type="ECO:0000256" key="4">
    <source>
        <dbReference type="ARBA" id="ARBA00023159"/>
    </source>
</evidence>
<dbReference type="AlphaFoldDB" id="A0A917CV11"/>
<evidence type="ECO:0000313" key="10">
    <source>
        <dbReference type="Proteomes" id="UP000637643"/>
    </source>
</evidence>
<dbReference type="InterPro" id="IPR036095">
    <property type="entry name" value="PTS_EIIB-like_sf"/>
</dbReference>
<sequence length="649" mass="73266">MNSRMVSILQHLLAADTPVKSEHLAKLIQVTSRTVRSDIRELDEFLAKHGASVQPVRSRGYELKITDDSSFRMLLQQLFMNNEPEDSGSPDYRQLYLIRRLLLAGEYLKLEELADELYVSKSTVQNDFKEVKQTLLACGIGIDKRPNYGVKLRGDEVRLRFCMSEFIVNRSDEERAGGINDAPRIVSPREMTLIRSIILEQIQKLGVSLSDVAFSNLSIHIAIACKRIRDGNRVALLSDEKEEFRAAGEFRAAEQIVARIERELDLSFPEDEVAYIAMHLAGNKWFAGITGEETEETGPEKLLDRGIYELGKEILAEIDRGLNLRISRDQELLMGICLHLKPALNRVRYGMSIRNPMLEHVKGNYPLAFQAGVIGAKLIESKLNIVIPEAEMGYLAIHIGAAMERQQMDTRPKRCLVVCTSGVGSARLLYYKLRSKFGERLEVVGTTEFYKLQQVPLHNIDFVVSTVPIPQPLSVPVVVVQTLLGSGDMDNIDALLNGEKPYSFRYIMEELVFLRQSFTTKEEIITFLGDKMSEFGLIRSSEGFIGLVLERENAAPTAYGNLVAIPHPIIPQSNRTVWAICTLKSPIDWSGRPVQFVCLLSIDKSGEEPQAKMYQHLMGLVDNSEIIQQMLECKTYGEFAQIIVRHKLY</sequence>
<proteinExistence type="predicted"/>
<evidence type="ECO:0000256" key="3">
    <source>
        <dbReference type="ARBA" id="ARBA00023015"/>
    </source>
</evidence>
<evidence type="ECO:0000259" key="8">
    <source>
        <dbReference type="PROSITE" id="PS51372"/>
    </source>
</evidence>
<dbReference type="InterPro" id="IPR050661">
    <property type="entry name" value="BglG_antiterminators"/>
</dbReference>
<evidence type="ECO:0000313" key="9">
    <source>
        <dbReference type="EMBL" id="GGF97960.1"/>
    </source>
</evidence>
<feature type="domain" description="PTS EIIB type-2" evidence="7">
    <location>
        <begin position="413"/>
        <end position="504"/>
    </location>
</feature>
<dbReference type="InterPro" id="IPR036390">
    <property type="entry name" value="WH_DNA-bd_sf"/>
</dbReference>
<dbReference type="Pfam" id="PF05043">
    <property type="entry name" value="Mga"/>
    <property type="match status" value="1"/>
</dbReference>
<dbReference type="InterPro" id="IPR007737">
    <property type="entry name" value="Mga_HTH"/>
</dbReference>
<feature type="domain" description="PRD" evidence="8">
    <location>
        <begin position="185"/>
        <end position="290"/>
    </location>
</feature>
<keyword evidence="2" id="KW-0677">Repeat</keyword>
<evidence type="ECO:0000259" key="7">
    <source>
        <dbReference type="PROSITE" id="PS51099"/>
    </source>
</evidence>
<dbReference type="InterPro" id="IPR011608">
    <property type="entry name" value="PRD"/>
</dbReference>
<dbReference type="PROSITE" id="PS51099">
    <property type="entry name" value="PTS_EIIB_TYPE_2"/>
    <property type="match status" value="1"/>
</dbReference>
<dbReference type="Gene3D" id="1.10.10.10">
    <property type="entry name" value="Winged helix-like DNA-binding domain superfamily/Winged helix DNA-binding domain"/>
    <property type="match status" value="2"/>
</dbReference>
<dbReference type="InterPro" id="IPR013196">
    <property type="entry name" value="HTH_11"/>
</dbReference>
<evidence type="ECO:0000256" key="5">
    <source>
        <dbReference type="ARBA" id="ARBA00023163"/>
    </source>
</evidence>
<evidence type="ECO:0000256" key="1">
    <source>
        <dbReference type="ARBA" id="ARBA00022679"/>
    </source>
</evidence>
<keyword evidence="10" id="KW-1185">Reference proteome</keyword>
<dbReference type="InterPro" id="IPR002178">
    <property type="entry name" value="PTS_EIIA_type-2_dom"/>
</dbReference>
<dbReference type="SUPFAM" id="SSF55804">
    <property type="entry name" value="Phoshotransferase/anion transport protein"/>
    <property type="match status" value="1"/>
</dbReference>
<dbReference type="PANTHER" id="PTHR30185">
    <property type="entry name" value="CRYPTIC BETA-GLUCOSIDE BGL OPERON ANTITERMINATOR"/>
    <property type="match status" value="1"/>
</dbReference>
<feature type="domain" description="PRD" evidence="8">
    <location>
        <begin position="302"/>
        <end position="409"/>
    </location>
</feature>
<keyword evidence="5" id="KW-0804">Transcription</keyword>
<dbReference type="GO" id="GO:0006355">
    <property type="term" value="P:regulation of DNA-templated transcription"/>
    <property type="evidence" value="ECO:0007669"/>
    <property type="project" value="InterPro"/>
</dbReference>
<dbReference type="Pfam" id="PF00359">
    <property type="entry name" value="PTS_EIIA_2"/>
    <property type="match status" value="1"/>
</dbReference>